<sequence>MAAPVDNRLDPALYEFSAAMQPHPTTPADGYVMLYVDYFNVEHDNTGWAFTYPDKKPLQCQIKQMYRHPLGSAAGLMRGLIELRWMCKGSRLVEILTPKEDAADMSPQDFVNRALKQLQDEGLLAPPIPKPRRRAQNDMYRIENFRDIGTALYIQGLKSKISTRGKLFVFLDDDAGLLRVEPLWAFNNRDPLSQQTRIAFVGWIAAESCTKDAEEVLRICQRLALHMQNLDGCVDAVVDALRDEKMLLSQLRLDD</sequence>
<keyword evidence="2" id="KW-1185">Reference proteome</keyword>
<proteinExistence type="predicted"/>
<dbReference type="Proteomes" id="UP001148737">
    <property type="component" value="Unassembled WGS sequence"/>
</dbReference>
<evidence type="ECO:0000313" key="2">
    <source>
        <dbReference type="Proteomes" id="UP001148737"/>
    </source>
</evidence>
<reference evidence="1" key="1">
    <citation type="submission" date="2022-07" db="EMBL/GenBank/DDBJ databases">
        <title>Genome Sequence of Lecanicillium saksenae.</title>
        <authorList>
            <person name="Buettner E."/>
        </authorList>
    </citation>
    <scope>NUCLEOTIDE SEQUENCE</scope>
    <source>
        <strain evidence="1">VT-O1</strain>
    </source>
</reference>
<protein>
    <submittedName>
        <fullName evidence="1">Uncharacterized protein</fullName>
    </submittedName>
</protein>
<accession>A0ACC1QQR7</accession>
<dbReference type="EMBL" id="JANAKD010000926">
    <property type="protein sequence ID" value="KAJ3486013.1"/>
    <property type="molecule type" value="Genomic_DNA"/>
</dbReference>
<comment type="caution">
    <text evidence="1">The sequence shown here is derived from an EMBL/GenBank/DDBJ whole genome shotgun (WGS) entry which is preliminary data.</text>
</comment>
<gene>
    <name evidence="1" type="ORF">NLG97_g6698</name>
</gene>
<evidence type="ECO:0000313" key="1">
    <source>
        <dbReference type="EMBL" id="KAJ3486013.1"/>
    </source>
</evidence>
<name>A0ACC1QQR7_9HYPO</name>
<organism evidence="1 2">
    <name type="scientific">Lecanicillium saksenae</name>
    <dbReference type="NCBI Taxonomy" id="468837"/>
    <lineage>
        <taxon>Eukaryota</taxon>
        <taxon>Fungi</taxon>
        <taxon>Dikarya</taxon>
        <taxon>Ascomycota</taxon>
        <taxon>Pezizomycotina</taxon>
        <taxon>Sordariomycetes</taxon>
        <taxon>Hypocreomycetidae</taxon>
        <taxon>Hypocreales</taxon>
        <taxon>Cordycipitaceae</taxon>
        <taxon>Lecanicillium</taxon>
    </lineage>
</organism>